<evidence type="ECO:0000256" key="3">
    <source>
        <dbReference type="ARBA" id="ARBA00022679"/>
    </source>
</evidence>
<organism evidence="11 12">
    <name type="scientific">Sinobacterium caligoides</name>
    <dbReference type="NCBI Taxonomy" id="933926"/>
    <lineage>
        <taxon>Bacteria</taxon>
        <taxon>Pseudomonadati</taxon>
        <taxon>Pseudomonadota</taxon>
        <taxon>Gammaproteobacteria</taxon>
        <taxon>Cellvibrionales</taxon>
        <taxon>Spongiibacteraceae</taxon>
        <taxon>Sinobacterium</taxon>
    </lineage>
</organism>
<evidence type="ECO:0000256" key="1">
    <source>
        <dbReference type="ARBA" id="ARBA00012513"/>
    </source>
</evidence>
<dbReference type="GO" id="GO:0004674">
    <property type="term" value="F:protein serine/threonine kinase activity"/>
    <property type="evidence" value="ECO:0007669"/>
    <property type="project" value="UniProtKB-KW"/>
</dbReference>
<comment type="caution">
    <text evidence="11">The sequence shown here is derived from an EMBL/GenBank/DDBJ whole genome shotgun (WGS) entry which is preliminary data.</text>
</comment>
<evidence type="ECO:0000256" key="2">
    <source>
        <dbReference type="ARBA" id="ARBA00022527"/>
    </source>
</evidence>
<comment type="catalytic activity">
    <reaction evidence="8">
        <text>L-seryl-[protein] + ATP = O-phospho-L-seryl-[protein] + ADP + H(+)</text>
        <dbReference type="Rhea" id="RHEA:17989"/>
        <dbReference type="Rhea" id="RHEA-COMP:9863"/>
        <dbReference type="Rhea" id="RHEA-COMP:11604"/>
        <dbReference type="ChEBI" id="CHEBI:15378"/>
        <dbReference type="ChEBI" id="CHEBI:29999"/>
        <dbReference type="ChEBI" id="CHEBI:30616"/>
        <dbReference type="ChEBI" id="CHEBI:83421"/>
        <dbReference type="ChEBI" id="CHEBI:456216"/>
        <dbReference type="EC" id="2.7.11.1"/>
    </reaction>
</comment>
<dbReference type="Proteomes" id="UP000275394">
    <property type="component" value="Unassembled WGS sequence"/>
</dbReference>
<evidence type="ECO:0000259" key="9">
    <source>
        <dbReference type="PROSITE" id="PS50011"/>
    </source>
</evidence>
<gene>
    <name evidence="11" type="ORF">EDC56_1830</name>
</gene>
<keyword evidence="5" id="KW-0418">Kinase</keyword>
<dbReference type="PROSITE" id="PS50011">
    <property type="entry name" value="PROTEIN_KINASE_DOM"/>
    <property type="match status" value="1"/>
</dbReference>
<evidence type="ECO:0000256" key="6">
    <source>
        <dbReference type="ARBA" id="ARBA00022840"/>
    </source>
</evidence>
<accession>A0A3N2DNZ5</accession>
<keyword evidence="3" id="KW-0808">Transferase</keyword>
<dbReference type="GO" id="GO:0005524">
    <property type="term" value="F:ATP binding"/>
    <property type="evidence" value="ECO:0007669"/>
    <property type="project" value="UniProtKB-KW"/>
</dbReference>
<evidence type="ECO:0000313" key="12">
    <source>
        <dbReference type="Proteomes" id="UP000275394"/>
    </source>
</evidence>
<feature type="domain" description="Protein kinase" evidence="9">
    <location>
        <begin position="323"/>
        <end position="585"/>
    </location>
</feature>
<dbReference type="PANTHER" id="PTHR24356:SF1">
    <property type="entry name" value="SERINE_THREONINE-PROTEIN KINASE GREATWALL"/>
    <property type="match status" value="1"/>
</dbReference>
<dbReference type="Pfam" id="PF13672">
    <property type="entry name" value="PP2C_2"/>
    <property type="match status" value="1"/>
</dbReference>
<dbReference type="CDD" id="cd14014">
    <property type="entry name" value="STKc_PknB_like"/>
    <property type="match status" value="1"/>
</dbReference>
<dbReference type="Pfam" id="PF00069">
    <property type="entry name" value="Pkinase"/>
    <property type="match status" value="1"/>
</dbReference>
<keyword evidence="2" id="KW-0723">Serine/threonine-protein kinase</keyword>
<dbReference type="SMART" id="SM00331">
    <property type="entry name" value="PP2C_SIG"/>
    <property type="match status" value="1"/>
</dbReference>
<dbReference type="SUPFAM" id="SSF81606">
    <property type="entry name" value="PP2C-like"/>
    <property type="match status" value="1"/>
</dbReference>
<name>A0A3N2DNZ5_9GAMM</name>
<dbReference type="EMBL" id="RKHR01000004">
    <property type="protein sequence ID" value="ROS01389.1"/>
    <property type="molecule type" value="Genomic_DNA"/>
</dbReference>
<dbReference type="SMART" id="SM00220">
    <property type="entry name" value="S_TKc"/>
    <property type="match status" value="1"/>
</dbReference>
<comment type="catalytic activity">
    <reaction evidence="7">
        <text>L-threonyl-[protein] + ATP = O-phospho-L-threonyl-[protein] + ADP + H(+)</text>
        <dbReference type="Rhea" id="RHEA:46608"/>
        <dbReference type="Rhea" id="RHEA-COMP:11060"/>
        <dbReference type="Rhea" id="RHEA-COMP:11605"/>
        <dbReference type="ChEBI" id="CHEBI:15378"/>
        <dbReference type="ChEBI" id="CHEBI:30013"/>
        <dbReference type="ChEBI" id="CHEBI:30616"/>
        <dbReference type="ChEBI" id="CHEBI:61977"/>
        <dbReference type="ChEBI" id="CHEBI:456216"/>
        <dbReference type="EC" id="2.7.11.1"/>
    </reaction>
</comment>
<reference evidence="11 12" key="1">
    <citation type="submission" date="2018-11" db="EMBL/GenBank/DDBJ databases">
        <title>Genomic Encyclopedia of Type Strains, Phase IV (KMG-IV): sequencing the most valuable type-strain genomes for metagenomic binning, comparative biology and taxonomic classification.</title>
        <authorList>
            <person name="Goeker M."/>
        </authorList>
    </citation>
    <scope>NUCLEOTIDE SEQUENCE [LARGE SCALE GENOMIC DNA]</scope>
    <source>
        <strain evidence="11 12">DSM 100316</strain>
    </source>
</reference>
<evidence type="ECO:0000256" key="8">
    <source>
        <dbReference type="ARBA" id="ARBA00048679"/>
    </source>
</evidence>
<dbReference type="InterPro" id="IPR050236">
    <property type="entry name" value="Ser_Thr_kinase_AGC"/>
</dbReference>
<dbReference type="Gene3D" id="1.10.510.10">
    <property type="entry name" value="Transferase(Phosphotransferase) domain 1"/>
    <property type="match status" value="1"/>
</dbReference>
<keyword evidence="6" id="KW-0067">ATP-binding</keyword>
<feature type="domain" description="PPM-type phosphatase" evidence="10">
    <location>
        <begin position="58"/>
        <end position="290"/>
    </location>
</feature>
<evidence type="ECO:0000256" key="4">
    <source>
        <dbReference type="ARBA" id="ARBA00022741"/>
    </source>
</evidence>
<sequence>MLIVLHCGAVMPRNIVGVSSLCLFNDLTTLGCADDRAFVRLVLIDNNKQVFKMHLDGQLSLSAAQQSAAGVKPQNEDSIGICIPADVSLTTKGAVIAIADGVSAAEAGKEASETCIRNFLGDYYATPESWSVKKSAQQVLIALNRWLYGQGQRFIRAERGYVSTLSVLVLKSRVAHIFHVGDSRVYRVRGGDIEQITRDHATRITPEQSYLTRAMGLDIRLEVDYMHHDIEEGDVYILTTDGIHDVLRDRELLAAAQAPTEEYEARCAELIRLALELGSTDNLSCQIVRVDALPKGDANDMYVRLTDLPFPPFLSPGMILDGYRIEREIHASNKSQLYIVTDVETDTRYCMKTPSVNFEDDTAYIERFIMESWIGTRIDNPHVVKVVKRDAPKTCLYYLTEYVEGRTVGQWIKDQQGDARVDEVREIVRSLIRGVRAIHRKDTLHQDLKPDNVLLDADGGVKIVDFGSCLVAGIAEIAVPIQREAALGTLHYSAPEYTLNRKPSALSDQFAVAVICYEMLAGVQPYEGKLANCTALKQFMALEYVPCFHYNPLVPVWLDGALKRALSISPELRYQDLSEFEYDLFNPNPKYMKQVSTAWIERNPLRFWQATAGVLACLQLATLYFWLG</sequence>
<dbReference type="InterPro" id="IPR000719">
    <property type="entry name" value="Prot_kinase_dom"/>
</dbReference>
<dbReference type="InterPro" id="IPR011009">
    <property type="entry name" value="Kinase-like_dom_sf"/>
</dbReference>
<dbReference type="Gene3D" id="3.30.200.20">
    <property type="entry name" value="Phosphorylase Kinase, domain 1"/>
    <property type="match status" value="1"/>
</dbReference>
<proteinExistence type="predicted"/>
<dbReference type="PANTHER" id="PTHR24356">
    <property type="entry name" value="SERINE/THREONINE-PROTEIN KINASE"/>
    <property type="match status" value="1"/>
</dbReference>
<dbReference type="PROSITE" id="PS51746">
    <property type="entry name" value="PPM_2"/>
    <property type="match status" value="1"/>
</dbReference>
<evidence type="ECO:0000256" key="5">
    <source>
        <dbReference type="ARBA" id="ARBA00022777"/>
    </source>
</evidence>
<evidence type="ECO:0000256" key="7">
    <source>
        <dbReference type="ARBA" id="ARBA00047899"/>
    </source>
</evidence>
<protein>
    <recommendedName>
        <fullName evidence="1">non-specific serine/threonine protein kinase</fullName>
        <ecNumber evidence="1">2.7.11.1</ecNumber>
    </recommendedName>
</protein>
<keyword evidence="12" id="KW-1185">Reference proteome</keyword>
<dbReference type="CDD" id="cd00143">
    <property type="entry name" value="PP2Cc"/>
    <property type="match status" value="1"/>
</dbReference>
<dbReference type="EC" id="2.7.11.1" evidence="1"/>
<dbReference type="InterPro" id="IPR036457">
    <property type="entry name" value="PPM-type-like_dom_sf"/>
</dbReference>
<dbReference type="AlphaFoldDB" id="A0A3N2DNZ5"/>
<evidence type="ECO:0000259" key="10">
    <source>
        <dbReference type="PROSITE" id="PS51746"/>
    </source>
</evidence>
<keyword evidence="4" id="KW-0547">Nucleotide-binding</keyword>
<dbReference type="Gene3D" id="3.60.40.10">
    <property type="entry name" value="PPM-type phosphatase domain"/>
    <property type="match status" value="1"/>
</dbReference>
<dbReference type="SMART" id="SM00332">
    <property type="entry name" value="PP2Cc"/>
    <property type="match status" value="1"/>
</dbReference>
<dbReference type="InterPro" id="IPR001932">
    <property type="entry name" value="PPM-type_phosphatase-like_dom"/>
</dbReference>
<evidence type="ECO:0000313" key="11">
    <source>
        <dbReference type="EMBL" id="ROS01389.1"/>
    </source>
</evidence>
<dbReference type="SUPFAM" id="SSF56112">
    <property type="entry name" value="Protein kinase-like (PK-like)"/>
    <property type="match status" value="1"/>
</dbReference>